<dbReference type="Gene3D" id="1.20.144.10">
    <property type="entry name" value="Phosphatidic acid phosphatase type 2/haloperoxidase"/>
    <property type="match status" value="1"/>
</dbReference>
<dbReference type="GO" id="GO:0006644">
    <property type="term" value="P:phospholipid metabolic process"/>
    <property type="evidence" value="ECO:0007669"/>
    <property type="project" value="InterPro"/>
</dbReference>
<dbReference type="GO" id="GO:0008195">
    <property type="term" value="F:phosphatidate phosphatase activity"/>
    <property type="evidence" value="ECO:0007669"/>
    <property type="project" value="TreeGrafter"/>
</dbReference>
<feature type="transmembrane region" description="Helical" evidence="6">
    <location>
        <begin position="251"/>
        <end position="270"/>
    </location>
</feature>
<evidence type="ECO:0000256" key="3">
    <source>
        <dbReference type="ARBA" id="ARBA00022692"/>
    </source>
</evidence>
<dbReference type="RefSeq" id="XP_020466222.1">
    <property type="nucleotide sequence ID" value="XM_020610566.1"/>
</dbReference>
<dbReference type="KEGG" id="malb:109966019"/>
<name>A0A3Q3Q213_MONAL</name>
<keyword evidence="9" id="KW-1185">Reference proteome</keyword>
<dbReference type="Proteomes" id="UP000261600">
    <property type="component" value="Unplaced"/>
</dbReference>
<comment type="similarity">
    <text evidence="2">Belongs to the PA-phosphatase related phosphoesterase family.</text>
</comment>
<dbReference type="OrthoDB" id="8907274at2759"/>
<accession>A0A3Q3Q213</accession>
<dbReference type="Pfam" id="PF01569">
    <property type="entry name" value="PAP2"/>
    <property type="match status" value="1"/>
</dbReference>
<evidence type="ECO:0000256" key="6">
    <source>
        <dbReference type="SAM" id="Phobius"/>
    </source>
</evidence>
<feature type="transmembrane region" description="Helical" evidence="6">
    <location>
        <begin position="221"/>
        <end position="239"/>
    </location>
</feature>
<dbReference type="CTD" id="559124"/>
<dbReference type="InterPro" id="IPR036938">
    <property type="entry name" value="PAP2/HPO_sf"/>
</dbReference>
<proteinExistence type="inferred from homology"/>
<dbReference type="PANTHER" id="PTHR10165:SF94">
    <property type="entry name" value="PHOSPHATIDIC ACID PHOSPHATASE TYPE 2D"/>
    <property type="match status" value="1"/>
</dbReference>
<keyword evidence="5 6" id="KW-0472">Membrane</keyword>
<dbReference type="SMART" id="SM00014">
    <property type="entry name" value="acidPPc"/>
    <property type="match status" value="1"/>
</dbReference>
<keyword evidence="4 6" id="KW-1133">Transmembrane helix</keyword>
<evidence type="ECO:0000256" key="2">
    <source>
        <dbReference type="ARBA" id="ARBA00008816"/>
    </source>
</evidence>
<dbReference type="GO" id="GO:0007165">
    <property type="term" value="P:signal transduction"/>
    <property type="evidence" value="ECO:0007669"/>
    <property type="project" value="TreeGrafter"/>
</dbReference>
<keyword evidence="3 6" id="KW-0812">Transmembrane</keyword>
<evidence type="ECO:0000256" key="4">
    <source>
        <dbReference type="ARBA" id="ARBA00022989"/>
    </source>
</evidence>
<dbReference type="SUPFAM" id="SSF48317">
    <property type="entry name" value="Acid phosphatase/Vanadium-dependent haloperoxidase"/>
    <property type="match status" value="1"/>
</dbReference>
<dbReference type="AlphaFoldDB" id="A0A3Q3Q213"/>
<dbReference type="InterPro" id="IPR043216">
    <property type="entry name" value="PAP-like"/>
</dbReference>
<feature type="transmembrane region" description="Helical" evidence="6">
    <location>
        <begin position="110"/>
        <end position="129"/>
    </location>
</feature>
<dbReference type="Ensembl" id="ENSMALT00000002727.1">
    <property type="protein sequence ID" value="ENSMALP00000002650.1"/>
    <property type="gene ID" value="ENSMALG00000001992.1"/>
</dbReference>
<reference evidence="8" key="1">
    <citation type="submission" date="2025-08" db="UniProtKB">
        <authorList>
            <consortium name="Ensembl"/>
        </authorList>
    </citation>
    <scope>IDENTIFICATION</scope>
</reference>
<feature type="transmembrane region" description="Helical" evidence="6">
    <location>
        <begin position="282"/>
        <end position="300"/>
    </location>
</feature>
<evidence type="ECO:0000313" key="8">
    <source>
        <dbReference type="Ensembl" id="ENSMALP00000002650.1"/>
    </source>
</evidence>
<organism evidence="8 9">
    <name type="scientific">Monopterus albus</name>
    <name type="common">Swamp eel</name>
    <dbReference type="NCBI Taxonomy" id="43700"/>
    <lineage>
        <taxon>Eukaryota</taxon>
        <taxon>Metazoa</taxon>
        <taxon>Chordata</taxon>
        <taxon>Craniata</taxon>
        <taxon>Vertebrata</taxon>
        <taxon>Euteleostomi</taxon>
        <taxon>Actinopterygii</taxon>
        <taxon>Neopterygii</taxon>
        <taxon>Teleostei</taxon>
        <taxon>Neoteleostei</taxon>
        <taxon>Acanthomorphata</taxon>
        <taxon>Anabantaria</taxon>
        <taxon>Synbranchiformes</taxon>
        <taxon>Synbranchidae</taxon>
        <taxon>Monopterus</taxon>
    </lineage>
</organism>
<feature type="transmembrane region" description="Helical" evidence="6">
    <location>
        <begin position="58"/>
        <end position="76"/>
    </location>
</feature>
<dbReference type="GeneID" id="109966019"/>
<evidence type="ECO:0000256" key="5">
    <source>
        <dbReference type="ARBA" id="ARBA00023136"/>
    </source>
</evidence>
<feature type="domain" description="Phosphatidic acid phosphatase type 2/haloperoxidase" evidence="7">
    <location>
        <begin position="154"/>
        <end position="297"/>
    </location>
</feature>
<sequence>MQKLNSTGPHGHTLERDAELQLRLADSAGAGEGKENGAGKHFLSQPEEDSSLCTKRKMLVGLDVLCLCVASIPFFACELKAVTPYRRGFFCGDSSITYPYVEREAIPDDLLIAGGIAITGLAIALGECYRVRFRVVHSRAFVRNRYVSCLYKELGSFLFGCCVGQSLTNMAKLSVGRLRPNFLSVCNITYASINCALGSYVSQVPCRQPNRKMEEEARKSFFSGHASFAMYTMLYLAFYLQARLSWRGARLLRPLIQFLLVMIAIYTGLSRISDYRHHPTDVLTGFIQGGLTAYWVAFYISSMFKPCARPDLSPPSMSLESPLSSQQTVC</sequence>
<dbReference type="PANTHER" id="PTHR10165">
    <property type="entry name" value="LIPID PHOSPHATE PHOSPHATASE"/>
    <property type="match status" value="1"/>
</dbReference>
<dbReference type="GO" id="GO:0046839">
    <property type="term" value="P:phospholipid dephosphorylation"/>
    <property type="evidence" value="ECO:0007669"/>
    <property type="project" value="TreeGrafter"/>
</dbReference>
<dbReference type="GO" id="GO:0005886">
    <property type="term" value="C:plasma membrane"/>
    <property type="evidence" value="ECO:0007669"/>
    <property type="project" value="TreeGrafter"/>
</dbReference>
<evidence type="ECO:0000259" key="7">
    <source>
        <dbReference type="SMART" id="SM00014"/>
    </source>
</evidence>
<dbReference type="FunFam" id="1.20.144.10:FF:000030">
    <property type="entry name" value="Phosphatidic acid phosphatase type 2D"/>
    <property type="match status" value="1"/>
</dbReference>
<evidence type="ECO:0000313" key="9">
    <source>
        <dbReference type="Proteomes" id="UP000261600"/>
    </source>
</evidence>
<comment type="subcellular location">
    <subcellularLocation>
        <location evidence="1">Membrane</location>
        <topology evidence="1">Multi-pass membrane protein</topology>
    </subcellularLocation>
</comment>
<evidence type="ECO:0000256" key="1">
    <source>
        <dbReference type="ARBA" id="ARBA00004141"/>
    </source>
</evidence>
<dbReference type="CDD" id="cd03384">
    <property type="entry name" value="PAP2_wunen"/>
    <property type="match status" value="1"/>
</dbReference>
<dbReference type="STRING" id="43700.ENSMALP00000002650"/>
<reference evidence="8" key="2">
    <citation type="submission" date="2025-09" db="UniProtKB">
        <authorList>
            <consortium name="Ensembl"/>
        </authorList>
    </citation>
    <scope>IDENTIFICATION</scope>
</reference>
<dbReference type="InterPro" id="IPR000326">
    <property type="entry name" value="PAP2/HPO"/>
</dbReference>
<protein>
    <recommendedName>
        <fullName evidence="7">Phosphatidic acid phosphatase type 2/haloperoxidase domain-containing protein</fullName>
    </recommendedName>
</protein>